<dbReference type="InterPro" id="IPR002048">
    <property type="entry name" value="EF_hand_dom"/>
</dbReference>
<evidence type="ECO:0000256" key="2">
    <source>
        <dbReference type="SAM" id="SignalP"/>
    </source>
</evidence>
<feature type="compositionally biased region" description="Gly residues" evidence="1">
    <location>
        <begin position="30"/>
        <end position="60"/>
    </location>
</feature>
<name>A0A517NXZ1_9BACT</name>
<feature type="region of interest" description="Disordered" evidence="1">
    <location>
        <begin position="662"/>
        <end position="704"/>
    </location>
</feature>
<feature type="compositionally biased region" description="Gly residues" evidence="1">
    <location>
        <begin position="136"/>
        <end position="167"/>
    </location>
</feature>
<feature type="signal peptide" evidence="2">
    <location>
        <begin position="1"/>
        <end position="24"/>
    </location>
</feature>
<dbReference type="GO" id="GO:0005509">
    <property type="term" value="F:calcium ion binding"/>
    <property type="evidence" value="ECO:0007669"/>
    <property type="project" value="InterPro"/>
</dbReference>
<feature type="compositionally biased region" description="Basic and acidic residues" evidence="1">
    <location>
        <begin position="95"/>
        <end position="106"/>
    </location>
</feature>
<dbReference type="Pfam" id="PF13202">
    <property type="entry name" value="EF-hand_5"/>
    <property type="match status" value="1"/>
</dbReference>
<evidence type="ECO:0000313" key="4">
    <source>
        <dbReference type="EMBL" id="QDT11992.1"/>
    </source>
</evidence>
<keyword evidence="5" id="KW-1185">Reference proteome</keyword>
<feature type="region of interest" description="Disordered" evidence="1">
    <location>
        <begin position="26"/>
        <end position="62"/>
    </location>
</feature>
<feature type="region of interest" description="Disordered" evidence="1">
    <location>
        <begin position="95"/>
        <end position="171"/>
    </location>
</feature>
<dbReference type="InterPro" id="IPR018247">
    <property type="entry name" value="EF_Hand_1_Ca_BS"/>
</dbReference>
<feature type="region of interest" description="Disordered" evidence="1">
    <location>
        <begin position="227"/>
        <end position="317"/>
    </location>
</feature>
<feature type="chain" id="PRO_5022169748" evidence="2">
    <location>
        <begin position="25"/>
        <end position="704"/>
    </location>
</feature>
<feature type="compositionally biased region" description="Gly residues" evidence="1">
    <location>
        <begin position="666"/>
        <end position="697"/>
    </location>
</feature>
<gene>
    <name evidence="4" type="ORF">K239x_39940</name>
</gene>
<reference evidence="4 5" key="1">
    <citation type="submission" date="2019-02" db="EMBL/GenBank/DDBJ databases">
        <title>Deep-cultivation of Planctomycetes and their phenomic and genomic characterization uncovers novel biology.</title>
        <authorList>
            <person name="Wiegand S."/>
            <person name="Jogler M."/>
            <person name="Boedeker C."/>
            <person name="Pinto D."/>
            <person name="Vollmers J."/>
            <person name="Rivas-Marin E."/>
            <person name="Kohn T."/>
            <person name="Peeters S.H."/>
            <person name="Heuer A."/>
            <person name="Rast P."/>
            <person name="Oberbeckmann S."/>
            <person name="Bunk B."/>
            <person name="Jeske O."/>
            <person name="Meyerdierks A."/>
            <person name="Storesund J.E."/>
            <person name="Kallscheuer N."/>
            <person name="Luecker S."/>
            <person name="Lage O.M."/>
            <person name="Pohl T."/>
            <person name="Merkel B.J."/>
            <person name="Hornburger P."/>
            <person name="Mueller R.-W."/>
            <person name="Bruemmer F."/>
            <person name="Labrenz M."/>
            <person name="Spormann A.M."/>
            <person name="Op den Camp H."/>
            <person name="Overmann J."/>
            <person name="Amann R."/>
            <person name="Jetten M.S.M."/>
            <person name="Mascher T."/>
            <person name="Medema M.H."/>
            <person name="Devos D.P."/>
            <person name="Kaster A.-K."/>
            <person name="Ovreas L."/>
            <person name="Rohde M."/>
            <person name="Galperin M.Y."/>
            <person name="Jogler C."/>
        </authorList>
    </citation>
    <scope>NUCLEOTIDE SEQUENCE [LARGE SCALE GENOMIC DNA]</scope>
    <source>
        <strain evidence="4 5">K23_9</strain>
    </source>
</reference>
<feature type="domain" description="EF-hand" evidence="3">
    <location>
        <begin position="179"/>
        <end position="196"/>
    </location>
</feature>
<dbReference type="InterPro" id="IPR036249">
    <property type="entry name" value="Thioredoxin-like_sf"/>
</dbReference>
<dbReference type="Gene3D" id="3.40.30.10">
    <property type="entry name" value="Glutaredoxin"/>
    <property type="match status" value="1"/>
</dbReference>
<evidence type="ECO:0000313" key="5">
    <source>
        <dbReference type="Proteomes" id="UP000319817"/>
    </source>
</evidence>
<dbReference type="PROSITE" id="PS00018">
    <property type="entry name" value="EF_HAND_1"/>
    <property type="match status" value="2"/>
</dbReference>
<sequence length="704" mass="74475" precursor="true">MRRLGFLVPLFCFAFVLCDAMASAQPPGRPGGGRGPGQQGGGGPGAPGGGRPGMGGGQGGQQAPWVAIFDTDQNGEISEIEIKNATASLLKLDRNKDGKLGGDEFRPAGGPGGPAGMGGQRGAAGGRGGDMEGGRQRAGGRPGGGASGGGPPGGGRPGGGGGGGRGGDPAQADAAFAKDLMSFDENKDGSLDKSELPLHMHRAFAIADANKDSSLDQAERLVLASQFRRNQLNPTGDDRVNAPTQGGQRGAGQGRPGQGQGPGQGGGQRGDGAGMRPGQGRGGQGAAGGNQRGGQASRGGRPRDRERPRDTEFKEKFPIGAALPADLKVYNVDRELVPVNSIFQSKYTVVVGGCLTCPEYRNSYPEIEAVARDFKDRGVNFYFLYQSLTHPENWGFVQPSSIEDRFAQVEHAKELLQTQIPWLTDPIDNQLKTYFVLTPNSQFVFDQSGKIVHRDSWGRGSSLRESLETLVGKPETLTTVEDLNLPRFDRRLKSSSENLVERVSVQGKAVPLRVESGGENGSVAALRSTNFNQSNRYAKLRPEADQQLIKTGSGKLYLGFRQDPVLGASWNNLASPPEYKIVAEGATFSPTTGQAKKLEVESDNEPREFLIDVKDWDANKPITVKLQYFACNKEKGWCKSVGQEFTVWLDEDESAGMVNGRSHFQGGRGIARQGGQGRGGEGQRPGGSPGQRPGGRSGQRPAGR</sequence>
<dbReference type="AlphaFoldDB" id="A0A517NXZ1"/>
<feature type="compositionally biased region" description="Basic and acidic residues" evidence="1">
    <location>
        <begin position="301"/>
        <end position="317"/>
    </location>
</feature>
<dbReference type="RefSeq" id="WP_419189147.1">
    <property type="nucleotide sequence ID" value="NZ_CP036526.1"/>
</dbReference>
<feature type="compositionally biased region" description="Gly residues" evidence="1">
    <location>
        <begin position="247"/>
        <end position="292"/>
    </location>
</feature>
<dbReference type="SUPFAM" id="SSF47473">
    <property type="entry name" value="EF-hand"/>
    <property type="match status" value="1"/>
</dbReference>
<evidence type="ECO:0000256" key="1">
    <source>
        <dbReference type="SAM" id="MobiDB-lite"/>
    </source>
</evidence>
<dbReference type="SUPFAM" id="SSF52833">
    <property type="entry name" value="Thioredoxin-like"/>
    <property type="match status" value="1"/>
</dbReference>
<feature type="compositionally biased region" description="Gly residues" evidence="1">
    <location>
        <begin position="109"/>
        <end position="128"/>
    </location>
</feature>
<dbReference type="EMBL" id="CP036526">
    <property type="protein sequence ID" value="QDT11992.1"/>
    <property type="molecule type" value="Genomic_DNA"/>
</dbReference>
<dbReference type="Proteomes" id="UP000319817">
    <property type="component" value="Chromosome"/>
</dbReference>
<accession>A0A517NXZ1</accession>
<organism evidence="4 5">
    <name type="scientific">Stieleria marina</name>
    <dbReference type="NCBI Taxonomy" id="1930275"/>
    <lineage>
        <taxon>Bacteria</taxon>
        <taxon>Pseudomonadati</taxon>
        <taxon>Planctomycetota</taxon>
        <taxon>Planctomycetia</taxon>
        <taxon>Pirellulales</taxon>
        <taxon>Pirellulaceae</taxon>
        <taxon>Stieleria</taxon>
    </lineage>
</organism>
<evidence type="ECO:0000259" key="3">
    <source>
        <dbReference type="Pfam" id="PF13202"/>
    </source>
</evidence>
<dbReference type="InterPro" id="IPR011992">
    <property type="entry name" value="EF-hand-dom_pair"/>
</dbReference>
<protein>
    <submittedName>
        <fullName evidence="4">EF hand</fullName>
    </submittedName>
</protein>
<proteinExistence type="predicted"/>
<keyword evidence="2" id="KW-0732">Signal</keyword>